<gene>
    <name evidence="1" type="ORF">GGD45_004135</name>
</gene>
<evidence type="ECO:0000313" key="2">
    <source>
        <dbReference type="Proteomes" id="UP000526625"/>
    </source>
</evidence>
<dbReference type="Proteomes" id="UP000526625">
    <property type="component" value="Unassembled WGS sequence"/>
</dbReference>
<sequence>MMMATEYAALPLTLALSPLKRGEGTTSVLSPLDRLEGRLRVRLSPSVRQNGEKVPDRADEGLLAIGLVIRGILEEGGQ</sequence>
<evidence type="ECO:0000313" key="1">
    <source>
        <dbReference type="EMBL" id="MBB6493704.1"/>
    </source>
</evidence>
<accession>A0ABR6R3E9</accession>
<reference evidence="1 2" key="1">
    <citation type="submission" date="2020-08" db="EMBL/GenBank/DDBJ databases">
        <title>Genomic Encyclopedia of Type Strains, Phase IV (KMG-V): Genome sequencing to study the core and pangenomes of soil and plant-associated prokaryotes.</title>
        <authorList>
            <person name="Whitman W."/>
        </authorList>
    </citation>
    <scope>NUCLEOTIDE SEQUENCE [LARGE SCALE GENOMIC DNA]</scope>
    <source>
        <strain evidence="1 2">SEMIA 4059</strain>
    </source>
</reference>
<comment type="caution">
    <text evidence="1">The sequence shown here is derived from an EMBL/GenBank/DDBJ whole genome shotgun (WGS) entry which is preliminary data.</text>
</comment>
<proteinExistence type="predicted"/>
<organism evidence="1 2">
    <name type="scientific">Rhizobium tropici</name>
    <dbReference type="NCBI Taxonomy" id="398"/>
    <lineage>
        <taxon>Bacteria</taxon>
        <taxon>Pseudomonadati</taxon>
        <taxon>Pseudomonadota</taxon>
        <taxon>Alphaproteobacteria</taxon>
        <taxon>Hyphomicrobiales</taxon>
        <taxon>Rhizobiaceae</taxon>
        <taxon>Rhizobium/Agrobacterium group</taxon>
        <taxon>Rhizobium</taxon>
    </lineage>
</organism>
<name>A0ABR6R3E9_RHITR</name>
<keyword evidence="2" id="KW-1185">Reference proteome</keyword>
<protein>
    <submittedName>
        <fullName evidence="1">Uncharacterized protein</fullName>
    </submittedName>
</protein>
<dbReference type="EMBL" id="JACHBF010000012">
    <property type="protein sequence ID" value="MBB6493704.1"/>
    <property type="molecule type" value="Genomic_DNA"/>
</dbReference>